<dbReference type="AlphaFoldDB" id="A0A2T5JPX4"/>
<keyword evidence="2" id="KW-1185">Reference proteome</keyword>
<sequence length="404" mass="44921">MCHLIVLMFLFPEQARVALAGAVGDVIKKMPNMKIRIEKINGNSAIKSFLNPEIAGHASNGKVTLSGWAYSAAGVVRDVVVKSNGTIFKTGINIFRQDVERHLQKMNFSNISQPLGYKFDFLFTAGMELGYEVNGTCEWIYRLHANDLVEFRQFDSITDLLDTAEGVCGNVYFHNADDWSKIIVMFNGALTPGKVAAEKAIFQRWSWAKHFKHPVAVIADPLTIDKNPIHLGWYLGATGRNALPEMVGPLLASIREKSPDSKIVAFGSSGGGFAAIGGTLLGLFDEAIAINPQVDVLKFEVRDAVDRFMKKRGGMPCDSDLKSYKFSRIKACGKIRYVQNRSDHHHFEIHYRPFRNLCLASDMVDKISFTEYDDEKAGHMPPHLPALTKIVGEPFSILLKKPTA</sequence>
<accession>A0A2T5JPX4</accession>
<reference evidence="1 2" key="1">
    <citation type="submission" date="2018-04" db="EMBL/GenBank/DDBJ databases">
        <title>Genomic Encyclopedia of Type Strains, Phase III (KMG-III): the genomes of soil and plant-associated and newly described type strains.</title>
        <authorList>
            <person name="Whitman W."/>
        </authorList>
    </citation>
    <scope>NUCLEOTIDE SEQUENCE [LARGE SCALE GENOMIC DNA]</scope>
    <source>
        <strain evidence="1 2">KA25</strain>
    </source>
</reference>
<organism evidence="1 2">
    <name type="scientific">Cereibacter azotoformans</name>
    <dbReference type="NCBI Taxonomy" id="43057"/>
    <lineage>
        <taxon>Bacteria</taxon>
        <taxon>Pseudomonadati</taxon>
        <taxon>Pseudomonadota</taxon>
        <taxon>Alphaproteobacteria</taxon>
        <taxon>Rhodobacterales</taxon>
        <taxon>Paracoccaceae</taxon>
        <taxon>Cereibacter</taxon>
    </lineage>
</organism>
<comment type="caution">
    <text evidence="1">The sequence shown here is derived from an EMBL/GenBank/DDBJ whole genome shotgun (WGS) entry which is preliminary data.</text>
</comment>
<dbReference type="EMBL" id="QAOT01000031">
    <property type="protein sequence ID" value="PTR09890.1"/>
    <property type="molecule type" value="Genomic_DNA"/>
</dbReference>
<evidence type="ECO:0000313" key="2">
    <source>
        <dbReference type="Proteomes" id="UP000244060"/>
    </source>
</evidence>
<dbReference type="Proteomes" id="UP000244060">
    <property type="component" value="Unassembled WGS sequence"/>
</dbReference>
<proteinExistence type="predicted"/>
<evidence type="ECO:0000313" key="1">
    <source>
        <dbReference type="EMBL" id="PTR09890.1"/>
    </source>
</evidence>
<name>A0A2T5JPX4_9RHOB</name>
<protein>
    <submittedName>
        <fullName evidence="1">Uncharacterized protein</fullName>
    </submittedName>
</protein>
<gene>
    <name evidence="1" type="ORF">C8J28_1311</name>
</gene>